<keyword evidence="2" id="KW-1185">Reference proteome</keyword>
<evidence type="ECO:0000313" key="2">
    <source>
        <dbReference type="Proteomes" id="UP000013827"/>
    </source>
</evidence>
<name>A0A0D3IKW0_EMIH1</name>
<dbReference type="PaxDb" id="2903-EOD11895"/>
<dbReference type="AlphaFoldDB" id="A0A0D3IKW0"/>
<evidence type="ECO:0008006" key="3">
    <source>
        <dbReference type="Google" id="ProtNLM"/>
    </source>
</evidence>
<reference evidence="2" key="1">
    <citation type="journal article" date="2013" name="Nature">
        <title>Pan genome of the phytoplankton Emiliania underpins its global distribution.</title>
        <authorList>
            <person name="Read B.A."/>
            <person name="Kegel J."/>
            <person name="Klute M.J."/>
            <person name="Kuo A."/>
            <person name="Lefebvre S.C."/>
            <person name="Maumus F."/>
            <person name="Mayer C."/>
            <person name="Miller J."/>
            <person name="Monier A."/>
            <person name="Salamov A."/>
            <person name="Young J."/>
            <person name="Aguilar M."/>
            <person name="Claverie J.M."/>
            <person name="Frickenhaus S."/>
            <person name="Gonzalez K."/>
            <person name="Herman E.K."/>
            <person name="Lin Y.C."/>
            <person name="Napier J."/>
            <person name="Ogata H."/>
            <person name="Sarno A.F."/>
            <person name="Shmutz J."/>
            <person name="Schroeder D."/>
            <person name="de Vargas C."/>
            <person name="Verret F."/>
            <person name="von Dassow P."/>
            <person name="Valentin K."/>
            <person name="Van de Peer Y."/>
            <person name="Wheeler G."/>
            <person name="Dacks J.B."/>
            <person name="Delwiche C.F."/>
            <person name="Dyhrman S.T."/>
            <person name="Glockner G."/>
            <person name="John U."/>
            <person name="Richards T."/>
            <person name="Worden A.Z."/>
            <person name="Zhang X."/>
            <person name="Grigoriev I.V."/>
            <person name="Allen A.E."/>
            <person name="Bidle K."/>
            <person name="Borodovsky M."/>
            <person name="Bowler C."/>
            <person name="Brownlee C."/>
            <person name="Cock J.M."/>
            <person name="Elias M."/>
            <person name="Gladyshev V.N."/>
            <person name="Groth M."/>
            <person name="Guda C."/>
            <person name="Hadaegh A."/>
            <person name="Iglesias-Rodriguez M.D."/>
            <person name="Jenkins J."/>
            <person name="Jones B.M."/>
            <person name="Lawson T."/>
            <person name="Leese F."/>
            <person name="Lindquist E."/>
            <person name="Lobanov A."/>
            <person name="Lomsadze A."/>
            <person name="Malik S.B."/>
            <person name="Marsh M.E."/>
            <person name="Mackinder L."/>
            <person name="Mock T."/>
            <person name="Mueller-Roeber B."/>
            <person name="Pagarete A."/>
            <person name="Parker M."/>
            <person name="Probert I."/>
            <person name="Quesneville H."/>
            <person name="Raines C."/>
            <person name="Rensing S.A."/>
            <person name="Riano-Pachon D.M."/>
            <person name="Richier S."/>
            <person name="Rokitta S."/>
            <person name="Shiraiwa Y."/>
            <person name="Soanes D.M."/>
            <person name="van der Giezen M."/>
            <person name="Wahlund T.M."/>
            <person name="Williams B."/>
            <person name="Wilson W."/>
            <person name="Wolfe G."/>
            <person name="Wurch L.L."/>
        </authorList>
    </citation>
    <scope>NUCLEOTIDE SEQUENCE</scope>
</reference>
<dbReference type="HOGENOM" id="CLU_1279727_0_0_1"/>
<dbReference type="EnsemblProtists" id="EOD11895">
    <property type="protein sequence ID" value="EOD11895"/>
    <property type="gene ID" value="EMIHUDRAFT_214263"/>
</dbReference>
<dbReference type="GeneID" id="17258058"/>
<dbReference type="SUPFAM" id="SSF141571">
    <property type="entry name" value="Pentapeptide repeat-like"/>
    <property type="match status" value="1"/>
</dbReference>
<dbReference type="PANTHER" id="PTHR14136:SF17">
    <property type="entry name" value="BTB_POZ DOMAIN-CONTAINING PROTEIN KCTD9"/>
    <property type="match status" value="1"/>
</dbReference>
<sequence length="216" mass="23108">MTAGALLHHANFKGAMLKGASMRDMRARRVPRPARHRIAALSPGASFVHSTFERTNLRKARWSDVTLDHAYFRQTKFEGFSLSHAFLVEASLDGAPQSANLERATLQALAAPRASLRGANLRGANLRSSRFPRCDATGSDFANAQLDGADFSFASLDRASFRGAAVGGTTFLSASLDFATFDGAVGLERADLRQYTGTAFGISCAQPCCACRSISA</sequence>
<organism evidence="1 2">
    <name type="scientific">Emiliania huxleyi (strain CCMP1516)</name>
    <dbReference type="NCBI Taxonomy" id="280463"/>
    <lineage>
        <taxon>Eukaryota</taxon>
        <taxon>Haptista</taxon>
        <taxon>Haptophyta</taxon>
        <taxon>Prymnesiophyceae</taxon>
        <taxon>Isochrysidales</taxon>
        <taxon>Noelaerhabdaceae</taxon>
        <taxon>Emiliania</taxon>
    </lineage>
</organism>
<dbReference type="RefSeq" id="XP_005764324.1">
    <property type="nucleotide sequence ID" value="XM_005764267.1"/>
</dbReference>
<dbReference type="Proteomes" id="UP000013827">
    <property type="component" value="Unassembled WGS sequence"/>
</dbReference>
<dbReference type="PANTHER" id="PTHR14136">
    <property type="entry name" value="BTB_POZ DOMAIN-CONTAINING PROTEIN KCTD9"/>
    <property type="match status" value="1"/>
</dbReference>
<dbReference type="Gene3D" id="2.160.20.80">
    <property type="entry name" value="E3 ubiquitin-protein ligase SopA"/>
    <property type="match status" value="1"/>
</dbReference>
<evidence type="ECO:0000313" key="1">
    <source>
        <dbReference type="EnsemblProtists" id="EOD11895"/>
    </source>
</evidence>
<dbReference type="KEGG" id="ehx:EMIHUDRAFT_214263"/>
<dbReference type="InterPro" id="IPR051082">
    <property type="entry name" value="Pentapeptide-BTB/POZ_domain"/>
</dbReference>
<accession>A0A0D3IKW0</accession>
<dbReference type="InterPro" id="IPR001646">
    <property type="entry name" value="5peptide_repeat"/>
</dbReference>
<reference evidence="1" key="2">
    <citation type="submission" date="2024-10" db="UniProtKB">
        <authorList>
            <consortium name="EnsemblProtists"/>
        </authorList>
    </citation>
    <scope>IDENTIFICATION</scope>
</reference>
<protein>
    <recommendedName>
        <fullName evidence="3">Pentapeptide repeat-containing protein</fullName>
    </recommendedName>
</protein>
<dbReference type="STRING" id="2903.R1DBG8"/>
<proteinExistence type="predicted"/>
<dbReference type="Pfam" id="PF00805">
    <property type="entry name" value="Pentapeptide"/>
    <property type="match status" value="2"/>
</dbReference>